<sequence>MAVTKKDFEPNRLFWDARMALGLSRPAVADIANGQPVMSTCEHEPMNENYIGRIEQGRIGGGMCVERRSALCLTLEVDDPAKIGLIAERRRPTRSAPSRQLGRRPPIDDGRNEGTAENDLVDFASVLEQRGMSNAELTAVELACERIDQGFARMPPDELMSKLRILTQLVSQHLRQPQTLRHHERLVRLAARVAGLRAWACFDINDHHTADRWFEAAVTVAQDAQAWALGAWLLGAQSLIPWHRRDIRRAAELIERGVYFASQGSEATTRAWLLALQARAYAGRGDIDGFESSYALAEEAAEVSNERDRRHGMDFAHGTLDLRYYGGTGWLLLRQQEHARTELTGSLNALPESHSKARAMLTLLLADAAVQSDDLAEAEALTLYALTSTIQQPIVPILQQGRRIQRLVHQRDPASTAALNEAVQRFSAALTTVATKARL</sequence>
<dbReference type="EMBL" id="BOMV01000107">
    <property type="protein sequence ID" value="GIF01618.1"/>
    <property type="molecule type" value="Genomic_DNA"/>
</dbReference>
<comment type="caution">
    <text evidence="2">The sequence shown here is derived from an EMBL/GenBank/DDBJ whole genome shotgun (WGS) entry which is preliminary data.</text>
</comment>
<keyword evidence="3" id="KW-1185">Reference proteome</keyword>
<dbReference type="AlphaFoldDB" id="A0A919N2S2"/>
<organism evidence="2 3">
    <name type="scientific">Paractinoplanes rishiriensis</name>
    <dbReference type="NCBI Taxonomy" id="1050105"/>
    <lineage>
        <taxon>Bacteria</taxon>
        <taxon>Bacillati</taxon>
        <taxon>Actinomycetota</taxon>
        <taxon>Actinomycetes</taxon>
        <taxon>Micromonosporales</taxon>
        <taxon>Micromonosporaceae</taxon>
        <taxon>Paractinoplanes</taxon>
    </lineage>
</organism>
<feature type="compositionally biased region" description="Basic and acidic residues" evidence="1">
    <location>
        <begin position="105"/>
        <end position="114"/>
    </location>
</feature>
<reference evidence="2" key="1">
    <citation type="submission" date="2021-01" db="EMBL/GenBank/DDBJ databases">
        <title>Whole genome shotgun sequence of Actinoplanes rishiriensis NBRC 108556.</title>
        <authorList>
            <person name="Komaki H."/>
            <person name="Tamura T."/>
        </authorList>
    </citation>
    <scope>NUCLEOTIDE SEQUENCE</scope>
    <source>
        <strain evidence="2">NBRC 108556</strain>
    </source>
</reference>
<feature type="region of interest" description="Disordered" evidence="1">
    <location>
        <begin position="86"/>
        <end position="115"/>
    </location>
</feature>
<name>A0A919N2S2_9ACTN</name>
<accession>A0A919N2S2</accession>
<dbReference type="Proteomes" id="UP000636960">
    <property type="component" value="Unassembled WGS sequence"/>
</dbReference>
<evidence type="ECO:0000313" key="2">
    <source>
        <dbReference type="EMBL" id="GIF01618.1"/>
    </source>
</evidence>
<gene>
    <name evidence="2" type="ORF">Ari01nite_90820</name>
</gene>
<evidence type="ECO:0000256" key="1">
    <source>
        <dbReference type="SAM" id="MobiDB-lite"/>
    </source>
</evidence>
<evidence type="ECO:0000313" key="3">
    <source>
        <dbReference type="Proteomes" id="UP000636960"/>
    </source>
</evidence>
<proteinExistence type="predicted"/>
<evidence type="ECO:0008006" key="4">
    <source>
        <dbReference type="Google" id="ProtNLM"/>
    </source>
</evidence>
<protein>
    <recommendedName>
        <fullName evidence="4">XRE family transcriptional regulator</fullName>
    </recommendedName>
</protein>